<dbReference type="PANTHER" id="PTHR12935">
    <property type="entry name" value="GAMMA-GLUTAMYLCYCLOTRANSFERASE"/>
    <property type="match status" value="1"/>
</dbReference>
<comment type="caution">
    <text evidence="5">The sequence shown here is derived from an EMBL/GenBank/DDBJ whole genome shotgun (WGS) entry which is preliminary data.</text>
</comment>
<dbReference type="InterPro" id="IPR036568">
    <property type="entry name" value="GGCT-like_sf"/>
</dbReference>
<dbReference type="EMBL" id="CASHTH010004528">
    <property type="protein sequence ID" value="CAI8058535.1"/>
    <property type="molecule type" value="Genomic_DNA"/>
</dbReference>
<accession>A0AA35U1N4</accession>
<name>A0AA35U1N4_GEOBA</name>
<keyword evidence="6" id="KW-1185">Reference proteome</keyword>
<feature type="active site" description="Proton acceptor" evidence="3">
    <location>
        <position position="89"/>
    </location>
</feature>
<dbReference type="Proteomes" id="UP001174909">
    <property type="component" value="Unassembled WGS sequence"/>
</dbReference>
<evidence type="ECO:0000256" key="2">
    <source>
        <dbReference type="ARBA" id="ARBA00023239"/>
    </source>
</evidence>
<reference evidence="5" key="1">
    <citation type="submission" date="2023-03" db="EMBL/GenBank/DDBJ databases">
        <authorList>
            <person name="Steffen K."/>
            <person name="Cardenas P."/>
        </authorList>
    </citation>
    <scope>NUCLEOTIDE SEQUENCE</scope>
</reference>
<evidence type="ECO:0000313" key="6">
    <source>
        <dbReference type="Proteomes" id="UP001174909"/>
    </source>
</evidence>
<dbReference type="GO" id="GO:0003839">
    <property type="term" value="F:gamma-glutamylcyclotransferase activity"/>
    <property type="evidence" value="ECO:0007669"/>
    <property type="project" value="UniProtKB-EC"/>
</dbReference>
<organism evidence="5 6">
    <name type="scientific">Geodia barretti</name>
    <name type="common">Barrett's horny sponge</name>
    <dbReference type="NCBI Taxonomy" id="519541"/>
    <lineage>
        <taxon>Eukaryota</taxon>
        <taxon>Metazoa</taxon>
        <taxon>Porifera</taxon>
        <taxon>Demospongiae</taxon>
        <taxon>Heteroscleromorpha</taxon>
        <taxon>Tetractinellida</taxon>
        <taxon>Astrophorina</taxon>
        <taxon>Geodiidae</taxon>
        <taxon>Geodia</taxon>
    </lineage>
</organism>
<evidence type="ECO:0000256" key="1">
    <source>
        <dbReference type="ARBA" id="ARBA00012346"/>
    </source>
</evidence>
<proteinExistence type="predicted"/>
<dbReference type="PANTHER" id="PTHR12935:SF0">
    <property type="entry name" value="GAMMA-GLUTAMYLCYCLOTRANSFERASE"/>
    <property type="match status" value="1"/>
</dbReference>
<dbReference type="EC" id="4.3.2.9" evidence="1"/>
<dbReference type="InterPro" id="IPR017939">
    <property type="entry name" value="G-Glutamylcylcotransferase"/>
</dbReference>
<evidence type="ECO:0000256" key="4">
    <source>
        <dbReference type="PIRSR" id="PIRSR617939-2"/>
    </source>
</evidence>
<evidence type="ECO:0000313" key="5">
    <source>
        <dbReference type="EMBL" id="CAI8058535.1"/>
    </source>
</evidence>
<dbReference type="Pfam" id="PF13772">
    <property type="entry name" value="AIG2_2"/>
    <property type="match status" value="1"/>
</dbReference>
<gene>
    <name evidence="5" type="ORF">GBAR_LOCUS31826</name>
</gene>
<dbReference type="InterPro" id="IPR013024">
    <property type="entry name" value="GGCT-like"/>
</dbReference>
<sequence length="164" mass="18508">MEEFSFYFSFGSNMSTCRISKNCPAGSATAEFVDAARLDNHELQFSGPDWPTWHGAVANVTQTPNENKVVWGVLWKISPEHLHQLDEQEGESYRRITVTVMTKSGLQIPCFMYVMCDDTGISLPSKPYLDTMVSGATEHHLPNDYIKYLEQMNHNGYDGIVIPP</sequence>
<dbReference type="CDD" id="cd06661">
    <property type="entry name" value="GGCT_like"/>
    <property type="match status" value="1"/>
</dbReference>
<keyword evidence="2" id="KW-0456">Lyase</keyword>
<dbReference type="AlphaFoldDB" id="A0AA35U1N4"/>
<feature type="binding site" evidence="4">
    <location>
        <position position="128"/>
    </location>
    <ligand>
        <name>substrate</name>
    </ligand>
</feature>
<evidence type="ECO:0000256" key="3">
    <source>
        <dbReference type="PIRSR" id="PIRSR617939-1"/>
    </source>
</evidence>
<feature type="binding site" evidence="4">
    <location>
        <begin position="7"/>
        <end position="12"/>
    </location>
    <ligand>
        <name>substrate</name>
    </ligand>
</feature>
<protein>
    <recommendedName>
        <fullName evidence="1">gamma-glutamylcyclotransferase</fullName>
        <ecNumber evidence="1">4.3.2.9</ecNumber>
    </recommendedName>
</protein>
<dbReference type="Gene3D" id="3.10.490.10">
    <property type="entry name" value="Gamma-glutamyl cyclotransferase-like"/>
    <property type="match status" value="1"/>
</dbReference>
<dbReference type="SUPFAM" id="SSF110857">
    <property type="entry name" value="Gamma-glutamyl cyclotransferase-like"/>
    <property type="match status" value="1"/>
</dbReference>